<name>A0A0D7AZ22_9AGAR</name>
<evidence type="ECO:0000259" key="2">
    <source>
        <dbReference type="Pfam" id="PF20415"/>
    </source>
</evidence>
<sequence>MCNHATGQCNRSWVETCARDINTPCACTSSHHHSPAMAITPSTKSGSYASTSTSYGSWSASFSSASASFASASTSYASTSTSSSRTSVRKQVQFTGVPDSPLVRVDDVKRKRFGLFLVKRKAAEIEAQSSDSDCSIPRHQSKRHCHRTRSTLNPTTTATGLRPLENIPYRHTPCADGRTSKTYVAPVPAISPYLHPASSHMLATHDLVDDPRLAISSRRLSHPLLGPTCAPRHHVEIVTRAGYFRWTLALRLKSAVPTVGDFLTSLGRALRCPVTCPEFEALPEKAKERVVCAFRGRCQRFGKAEMIAEHAKGVKRVDFLTGLTKFRGVQTSAVGPWELLVA</sequence>
<evidence type="ECO:0000313" key="4">
    <source>
        <dbReference type="Proteomes" id="UP000054007"/>
    </source>
</evidence>
<evidence type="ECO:0000313" key="3">
    <source>
        <dbReference type="EMBL" id="KIY63467.1"/>
    </source>
</evidence>
<dbReference type="Pfam" id="PF20415">
    <property type="entry name" value="DUF6699"/>
    <property type="match status" value="1"/>
</dbReference>
<feature type="compositionally biased region" description="Basic residues" evidence="1">
    <location>
        <begin position="139"/>
        <end position="149"/>
    </location>
</feature>
<accession>A0A0D7AZ22</accession>
<dbReference type="InterPro" id="IPR046522">
    <property type="entry name" value="DUF6699"/>
</dbReference>
<dbReference type="EMBL" id="KN880693">
    <property type="protein sequence ID" value="KIY63467.1"/>
    <property type="molecule type" value="Genomic_DNA"/>
</dbReference>
<feature type="domain" description="DUF6699" evidence="2">
    <location>
        <begin position="206"/>
        <end position="331"/>
    </location>
</feature>
<dbReference type="AlphaFoldDB" id="A0A0D7AZ22"/>
<proteinExistence type="predicted"/>
<feature type="region of interest" description="Disordered" evidence="1">
    <location>
        <begin position="132"/>
        <end position="168"/>
    </location>
</feature>
<organism evidence="3 4">
    <name type="scientific">Cylindrobasidium torrendii FP15055 ss-10</name>
    <dbReference type="NCBI Taxonomy" id="1314674"/>
    <lineage>
        <taxon>Eukaryota</taxon>
        <taxon>Fungi</taxon>
        <taxon>Dikarya</taxon>
        <taxon>Basidiomycota</taxon>
        <taxon>Agaricomycotina</taxon>
        <taxon>Agaricomycetes</taxon>
        <taxon>Agaricomycetidae</taxon>
        <taxon>Agaricales</taxon>
        <taxon>Marasmiineae</taxon>
        <taxon>Physalacriaceae</taxon>
        <taxon>Cylindrobasidium</taxon>
    </lineage>
</organism>
<dbReference type="Proteomes" id="UP000054007">
    <property type="component" value="Unassembled WGS sequence"/>
</dbReference>
<feature type="compositionally biased region" description="Polar residues" evidence="1">
    <location>
        <begin position="150"/>
        <end position="159"/>
    </location>
</feature>
<gene>
    <name evidence="3" type="ORF">CYLTODRAFT_493875</name>
</gene>
<keyword evidence="4" id="KW-1185">Reference proteome</keyword>
<evidence type="ECO:0000256" key="1">
    <source>
        <dbReference type="SAM" id="MobiDB-lite"/>
    </source>
</evidence>
<dbReference type="OrthoDB" id="3224413at2759"/>
<protein>
    <recommendedName>
        <fullName evidence="2">DUF6699 domain-containing protein</fullName>
    </recommendedName>
</protein>
<reference evidence="3 4" key="1">
    <citation type="journal article" date="2015" name="Fungal Genet. Biol.">
        <title>Evolution of novel wood decay mechanisms in Agaricales revealed by the genome sequences of Fistulina hepatica and Cylindrobasidium torrendii.</title>
        <authorList>
            <person name="Floudas D."/>
            <person name="Held B.W."/>
            <person name="Riley R."/>
            <person name="Nagy L.G."/>
            <person name="Koehler G."/>
            <person name="Ransdell A.S."/>
            <person name="Younus H."/>
            <person name="Chow J."/>
            <person name="Chiniquy J."/>
            <person name="Lipzen A."/>
            <person name="Tritt A."/>
            <person name="Sun H."/>
            <person name="Haridas S."/>
            <person name="LaButti K."/>
            <person name="Ohm R.A."/>
            <person name="Kues U."/>
            <person name="Blanchette R.A."/>
            <person name="Grigoriev I.V."/>
            <person name="Minto R.E."/>
            <person name="Hibbett D.S."/>
        </authorList>
    </citation>
    <scope>NUCLEOTIDE SEQUENCE [LARGE SCALE GENOMIC DNA]</scope>
    <source>
        <strain evidence="3 4">FP15055 ss-10</strain>
    </source>
</reference>